<feature type="domain" description="C-type lectin" evidence="4">
    <location>
        <begin position="271"/>
        <end position="384"/>
    </location>
</feature>
<proteinExistence type="predicted"/>
<gene>
    <name evidence="5" type="ORF">NDU88_004828</name>
</gene>
<dbReference type="FunFam" id="2.80.10.50:FF:000032">
    <property type="entry name" value="macrophage mannose receptor 1"/>
    <property type="match status" value="1"/>
</dbReference>
<dbReference type="CDD" id="cd03590">
    <property type="entry name" value="CLECT_DC-SIGN_like"/>
    <property type="match status" value="1"/>
</dbReference>
<dbReference type="PROSITE" id="PS50231">
    <property type="entry name" value="RICIN_B_LECTIN"/>
    <property type="match status" value="1"/>
</dbReference>
<name>A0AAV7T9L3_PLEWA</name>
<dbReference type="Gene3D" id="2.80.10.50">
    <property type="match status" value="1"/>
</dbReference>
<dbReference type="InterPro" id="IPR018378">
    <property type="entry name" value="C-type_lectin_CS"/>
</dbReference>
<evidence type="ECO:0000313" key="6">
    <source>
        <dbReference type="Proteomes" id="UP001066276"/>
    </source>
</evidence>
<dbReference type="PROSITE" id="PS50041">
    <property type="entry name" value="C_TYPE_LECTIN_2"/>
    <property type="match status" value="1"/>
</dbReference>
<dbReference type="SUPFAM" id="SSF50370">
    <property type="entry name" value="Ricin B-like lectins"/>
    <property type="match status" value="1"/>
</dbReference>
<organism evidence="5 6">
    <name type="scientific">Pleurodeles waltl</name>
    <name type="common">Iberian ribbed newt</name>
    <dbReference type="NCBI Taxonomy" id="8319"/>
    <lineage>
        <taxon>Eukaryota</taxon>
        <taxon>Metazoa</taxon>
        <taxon>Chordata</taxon>
        <taxon>Craniata</taxon>
        <taxon>Vertebrata</taxon>
        <taxon>Euteleostomi</taxon>
        <taxon>Amphibia</taxon>
        <taxon>Batrachia</taxon>
        <taxon>Caudata</taxon>
        <taxon>Salamandroidea</taxon>
        <taxon>Salamandridae</taxon>
        <taxon>Pleurodelinae</taxon>
        <taxon>Pleurodeles</taxon>
    </lineage>
</organism>
<dbReference type="Pfam" id="PF00059">
    <property type="entry name" value="Lectin_C"/>
    <property type="match status" value="1"/>
</dbReference>
<dbReference type="Pfam" id="PF24562">
    <property type="entry name" value="CysR_MRC2_N"/>
    <property type="match status" value="1"/>
</dbReference>
<keyword evidence="1" id="KW-0430">Lectin</keyword>
<dbReference type="AlphaFoldDB" id="A0AAV7T9L3"/>
<accession>A0AAV7T9L3</accession>
<dbReference type="InterPro" id="IPR033989">
    <property type="entry name" value="CD209-like_CTLD"/>
</dbReference>
<dbReference type="Gene3D" id="3.10.100.10">
    <property type="entry name" value="Mannose-Binding Protein A, subunit A"/>
    <property type="match status" value="1"/>
</dbReference>
<evidence type="ECO:0000256" key="3">
    <source>
        <dbReference type="SAM" id="Phobius"/>
    </source>
</evidence>
<dbReference type="InterPro" id="IPR035992">
    <property type="entry name" value="Ricin_B-like_lectins"/>
</dbReference>
<keyword evidence="2" id="KW-1015">Disulfide bond</keyword>
<dbReference type="SMART" id="SM00458">
    <property type="entry name" value="RICIN"/>
    <property type="match status" value="1"/>
</dbReference>
<dbReference type="InterPro" id="IPR000772">
    <property type="entry name" value="Ricin_B_lectin"/>
</dbReference>
<dbReference type="InterPro" id="IPR001304">
    <property type="entry name" value="C-type_lectin-like"/>
</dbReference>
<keyword evidence="6" id="KW-1185">Reference proteome</keyword>
<dbReference type="InterPro" id="IPR016187">
    <property type="entry name" value="CTDL_fold"/>
</dbReference>
<evidence type="ECO:0000259" key="4">
    <source>
        <dbReference type="PROSITE" id="PS50041"/>
    </source>
</evidence>
<dbReference type="SUPFAM" id="SSF56436">
    <property type="entry name" value="C-type lectin-like"/>
    <property type="match status" value="1"/>
</dbReference>
<feature type="transmembrane region" description="Helical" evidence="3">
    <location>
        <begin position="78"/>
        <end position="103"/>
    </location>
</feature>
<keyword evidence="3" id="KW-0472">Membrane</keyword>
<dbReference type="PANTHER" id="PTHR22803">
    <property type="entry name" value="MANNOSE, PHOSPHOLIPASE, LECTIN RECEPTOR RELATED"/>
    <property type="match status" value="1"/>
</dbReference>
<dbReference type="Proteomes" id="UP001066276">
    <property type="component" value="Chromosome 4_1"/>
</dbReference>
<protein>
    <recommendedName>
        <fullName evidence="4">C-type lectin domain-containing protein</fullName>
    </recommendedName>
</protein>
<dbReference type="InterPro" id="IPR050111">
    <property type="entry name" value="C-type_lectin/snaclec_domain"/>
</dbReference>
<keyword evidence="3" id="KW-1133">Transmembrane helix</keyword>
<evidence type="ECO:0000256" key="2">
    <source>
        <dbReference type="ARBA" id="ARBA00023157"/>
    </source>
</evidence>
<dbReference type="SMART" id="SM00034">
    <property type="entry name" value="CLECT"/>
    <property type="match status" value="1"/>
</dbReference>
<evidence type="ECO:0000313" key="5">
    <source>
        <dbReference type="EMBL" id="KAJ1172986.1"/>
    </source>
</evidence>
<sequence length="387" mass="44062">MPPKTWRNMYGNVEVFNQLEGQQTSYIQNPESADYDIYEEESIYEPIHGLEVTNKRTHHERTPRVSVLNSTRRNKARILLVTLAALLTISLLLIFLLLGLGFVKYSALIAELQEITSENGFLRSYASSTFQIFNEAHNKCAEVRDSRYITAVPCDTNSTGQQFQWLPGGRLLSMATRRCVGAPKKASKLPVYLYPCSEHSELQRWECPNDTLLALRGAELYFNYGNTPLMLVILYTRTGPWSRWVIHGTHNSVCSWSCEGSSPCQRGWAFFQGHCYYFSHSADSWGSASQWCLSQASVLVTIDSKEEQAYIAEATRTRFFWLGLTDQRSEGSWQWMDGTALSGTRYWAENEPNGLQQENCGSTRGDSGAWQDVSCLEKIQWICEKKV</sequence>
<dbReference type="GO" id="GO:0030246">
    <property type="term" value="F:carbohydrate binding"/>
    <property type="evidence" value="ECO:0007669"/>
    <property type="project" value="UniProtKB-KW"/>
</dbReference>
<dbReference type="CDD" id="cd23407">
    <property type="entry name" value="beta-trefoil_Ricin_MRC1"/>
    <property type="match status" value="1"/>
</dbReference>
<dbReference type="EMBL" id="JANPWB010000007">
    <property type="protein sequence ID" value="KAJ1172986.1"/>
    <property type="molecule type" value="Genomic_DNA"/>
</dbReference>
<comment type="caution">
    <text evidence="5">The sequence shown here is derived from an EMBL/GenBank/DDBJ whole genome shotgun (WGS) entry which is preliminary data.</text>
</comment>
<keyword evidence="3" id="KW-0812">Transmembrane</keyword>
<evidence type="ECO:0000256" key="1">
    <source>
        <dbReference type="ARBA" id="ARBA00022734"/>
    </source>
</evidence>
<reference evidence="5" key="1">
    <citation type="journal article" date="2022" name="bioRxiv">
        <title>Sequencing and chromosome-scale assembly of the giantPleurodeles waltlgenome.</title>
        <authorList>
            <person name="Brown T."/>
            <person name="Elewa A."/>
            <person name="Iarovenko S."/>
            <person name="Subramanian E."/>
            <person name="Araus A.J."/>
            <person name="Petzold A."/>
            <person name="Susuki M."/>
            <person name="Suzuki K.-i.T."/>
            <person name="Hayashi T."/>
            <person name="Toyoda A."/>
            <person name="Oliveira C."/>
            <person name="Osipova E."/>
            <person name="Leigh N.D."/>
            <person name="Simon A."/>
            <person name="Yun M.H."/>
        </authorList>
    </citation>
    <scope>NUCLEOTIDE SEQUENCE</scope>
    <source>
        <strain evidence="5">20211129_DDA</strain>
        <tissue evidence="5">Liver</tissue>
    </source>
</reference>
<dbReference type="InterPro" id="IPR016186">
    <property type="entry name" value="C-type_lectin-like/link_sf"/>
</dbReference>
<dbReference type="PROSITE" id="PS00615">
    <property type="entry name" value="C_TYPE_LECTIN_1"/>
    <property type="match status" value="1"/>
</dbReference>